<organism evidence="2 3">
    <name type="scientific">Gossypium arboreum</name>
    <name type="common">Tree cotton</name>
    <name type="synonym">Gossypium nanking</name>
    <dbReference type="NCBI Taxonomy" id="29729"/>
    <lineage>
        <taxon>Eukaryota</taxon>
        <taxon>Viridiplantae</taxon>
        <taxon>Streptophyta</taxon>
        <taxon>Embryophyta</taxon>
        <taxon>Tracheophyta</taxon>
        <taxon>Spermatophyta</taxon>
        <taxon>Magnoliopsida</taxon>
        <taxon>eudicotyledons</taxon>
        <taxon>Gunneridae</taxon>
        <taxon>Pentapetalae</taxon>
        <taxon>rosids</taxon>
        <taxon>malvids</taxon>
        <taxon>Malvales</taxon>
        <taxon>Malvaceae</taxon>
        <taxon>Malvoideae</taxon>
        <taxon>Gossypium</taxon>
    </lineage>
</organism>
<gene>
    <name evidence="2" type="ORF">F383_22724</name>
</gene>
<keyword evidence="1" id="KW-0472">Membrane</keyword>
<evidence type="ECO:0000313" key="2">
    <source>
        <dbReference type="EMBL" id="KHG18086.1"/>
    </source>
</evidence>
<sequence>MCSKSFELNEILFRLCVLLSLVMSRTLFRPWIRVRGVTFSGIRAMA</sequence>
<keyword evidence="3" id="KW-1185">Reference proteome</keyword>
<accession>A0A0B0P3Y1</accession>
<dbReference type="AlphaFoldDB" id="A0A0B0P3Y1"/>
<keyword evidence="1" id="KW-1133">Transmembrane helix</keyword>
<proteinExistence type="predicted"/>
<protein>
    <submittedName>
        <fullName evidence="2">Dynein heavy chain 9, axonemal</fullName>
    </submittedName>
</protein>
<dbReference type="Proteomes" id="UP000032142">
    <property type="component" value="Unassembled WGS sequence"/>
</dbReference>
<name>A0A0B0P3Y1_GOSAR</name>
<evidence type="ECO:0000256" key="1">
    <source>
        <dbReference type="SAM" id="Phobius"/>
    </source>
</evidence>
<keyword evidence="1" id="KW-0812">Transmembrane</keyword>
<feature type="transmembrane region" description="Helical" evidence="1">
    <location>
        <begin position="12"/>
        <end position="28"/>
    </location>
</feature>
<reference evidence="3" key="1">
    <citation type="submission" date="2014-09" db="EMBL/GenBank/DDBJ databases">
        <authorList>
            <person name="Mudge J."/>
            <person name="Ramaraj T."/>
            <person name="Lindquist I.E."/>
            <person name="Bharti A.K."/>
            <person name="Sundararajan A."/>
            <person name="Cameron C.T."/>
            <person name="Woodward J.E."/>
            <person name="May G.D."/>
            <person name="Brubaker C."/>
            <person name="Broadhvest J."/>
            <person name="Wilkins T.A."/>
        </authorList>
    </citation>
    <scope>NUCLEOTIDE SEQUENCE</scope>
    <source>
        <strain evidence="3">cv. AKA8401</strain>
    </source>
</reference>
<dbReference type="EMBL" id="KN409786">
    <property type="protein sequence ID" value="KHG18086.1"/>
    <property type="molecule type" value="Genomic_DNA"/>
</dbReference>
<evidence type="ECO:0000313" key="3">
    <source>
        <dbReference type="Proteomes" id="UP000032142"/>
    </source>
</evidence>